<proteinExistence type="predicted"/>
<dbReference type="GeneTree" id="ENSGT00910000147265"/>
<name>A0A2K5N116_CERAT</name>
<organism evidence="1 2">
    <name type="scientific">Cercocebus atys</name>
    <name type="common">Sooty mangabey</name>
    <name type="synonym">Cercocebus torquatus atys</name>
    <dbReference type="NCBI Taxonomy" id="9531"/>
    <lineage>
        <taxon>Eukaryota</taxon>
        <taxon>Metazoa</taxon>
        <taxon>Chordata</taxon>
        <taxon>Craniata</taxon>
        <taxon>Vertebrata</taxon>
        <taxon>Euteleostomi</taxon>
        <taxon>Mammalia</taxon>
        <taxon>Eutheria</taxon>
        <taxon>Euarchontoglires</taxon>
        <taxon>Primates</taxon>
        <taxon>Haplorrhini</taxon>
        <taxon>Catarrhini</taxon>
        <taxon>Cercopithecidae</taxon>
        <taxon>Cercopithecinae</taxon>
        <taxon>Cercocebus</taxon>
    </lineage>
</organism>
<dbReference type="OMA" id="GPQWILQ"/>
<dbReference type="Bgee" id="ENSCATG00000038710">
    <property type="expression patterns" value="Expressed in liver and 11 other cell types or tissues"/>
</dbReference>
<dbReference type="AlphaFoldDB" id="A0A2K5N116"/>
<evidence type="ECO:0000313" key="1">
    <source>
        <dbReference type="Ensembl" id="ENSCATP00000031146.1"/>
    </source>
</evidence>
<accession>A0A2K5N116</accession>
<dbReference type="Proteomes" id="UP000233060">
    <property type="component" value="Unassembled WGS sequence"/>
</dbReference>
<sequence>MWPAGLGRSLLAQPALCSFMGPQWILQFCSWLKPCQLRRIESCLGLCSFTTLVPLALDSSFMTVNVVPFVWTSSFFRAFHYPVTSLCRTKNTPLLIDGVTRIQATSQHEWQNVSWKPGILWGVSGALNKA</sequence>
<protein>
    <submittedName>
        <fullName evidence="1">Uncharacterized protein</fullName>
    </submittedName>
</protein>
<reference evidence="1" key="2">
    <citation type="submission" date="2025-09" db="UniProtKB">
        <authorList>
            <consortium name="Ensembl"/>
        </authorList>
    </citation>
    <scope>IDENTIFICATION</scope>
</reference>
<reference evidence="1" key="1">
    <citation type="submission" date="2025-08" db="UniProtKB">
        <authorList>
            <consortium name="Ensembl"/>
        </authorList>
    </citation>
    <scope>IDENTIFICATION</scope>
</reference>
<dbReference type="Ensembl" id="ENSCATT00000055411.1">
    <property type="protein sequence ID" value="ENSCATP00000031146.1"/>
    <property type="gene ID" value="ENSCATG00000038710.1"/>
</dbReference>
<keyword evidence="2" id="KW-1185">Reference proteome</keyword>
<evidence type="ECO:0000313" key="2">
    <source>
        <dbReference type="Proteomes" id="UP000233060"/>
    </source>
</evidence>